<dbReference type="Proteomes" id="UP000305730">
    <property type="component" value="Unassembled WGS sequence"/>
</dbReference>
<comment type="subcellular location">
    <subcellularLocation>
        <location evidence="1">Cell membrane</location>
        <topology evidence="1">Multi-pass membrane protein</topology>
    </subcellularLocation>
</comment>
<evidence type="ECO:0000256" key="3">
    <source>
        <dbReference type="ARBA" id="ARBA00022692"/>
    </source>
</evidence>
<feature type="transmembrane region" description="Helical" evidence="6">
    <location>
        <begin position="283"/>
        <end position="307"/>
    </location>
</feature>
<evidence type="ECO:0000256" key="1">
    <source>
        <dbReference type="ARBA" id="ARBA00004651"/>
    </source>
</evidence>
<keyword evidence="5 6" id="KW-0472">Membrane</keyword>
<evidence type="ECO:0000256" key="4">
    <source>
        <dbReference type="ARBA" id="ARBA00022989"/>
    </source>
</evidence>
<dbReference type="OrthoDB" id="9775724at2"/>
<sequence>MEIKESDIVKSHEVDLTEILRALWQGKVWIVLLSAVFSIGGVFYALSLPNEYKATVILSPVEDTQGGMLGGLKSDLGGLAAMAGVNLGGGGSNKSALALQILKSRGFLNEFVEKYDLKATLMGTNGWDLSSNTLLYNEKVYDDKTGQWLREVAAPRTPEPSVQEVYEYILGKNLSVIEDKKKGLVWFSITHYSPYVAKDLVEKLVVEINARMQKDDIQQATTKIEYLKKTLAETTVADMHKIFYQLIEQQEQTKMLALTQSQYVFRTIDPAILPEIKDGPKRAFICIGFAFAGLVLSFGFVLFRYFVMPKTARS</sequence>
<feature type="transmembrane region" description="Helical" evidence="6">
    <location>
        <begin position="28"/>
        <end position="46"/>
    </location>
</feature>
<dbReference type="GO" id="GO:0005886">
    <property type="term" value="C:plasma membrane"/>
    <property type="evidence" value="ECO:0007669"/>
    <property type="project" value="UniProtKB-SubCell"/>
</dbReference>
<evidence type="ECO:0000256" key="5">
    <source>
        <dbReference type="ARBA" id="ARBA00023136"/>
    </source>
</evidence>
<protein>
    <submittedName>
        <fullName evidence="9">LPS O-antigen length regulator</fullName>
    </submittedName>
</protein>
<evidence type="ECO:0000313" key="11">
    <source>
        <dbReference type="Proteomes" id="UP000307706"/>
    </source>
</evidence>
<evidence type="ECO:0000259" key="7">
    <source>
        <dbReference type="Pfam" id="PF02706"/>
    </source>
</evidence>
<evidence type="ECO:0000313" key="10">
    <source>
        <dbReference type="Proteomes" id="UP000305730"/>
    </source>
</evidence>
<dbReference type="RefSeq" id="WP_138595042.1">
    <property type="nucleotide sequence ID" value="NZ_PNCK01000016.1"/>
</dbReference>
<organism evidence="9 11">
    <name type="scientific">Pseudoalteromonas citrea</name>
    <dbReference type="NCBI Taxonomy" id="43655"/>
    <lineage>
        <taxon>Bacteria</taxon>
        <taxon>Pseudomonadati</taxon>
        <taxon>Pseudomonadota</taxon>
        <taxon>Gammaproteobacteria</taxon>
        <taxon>Alteromonadales</taxon>
        <taxon>Pseudoalteromonadaceae</taxon>
        <taxon>Pseudoalteromonas</taxon>
    </lineage>
</organism>
<dbReference type="AlphaFoldDB" id="A0A5S3XR55"/>
<name>A0A5S3XR55_9GAMM</name>
<reference evidence="10 11" key="2">
    <citation type="submission" date="2019-06" db="EMBL/GenBank/DDBJ databases">
        <title>Co-occurence of chitin degradation, pigmentation and bioactivity in marine Pseudoalteromonas.</title>
        <authorList>
            <person name="Sonnenschein E.C."/>
            <person name="Bech P.K."/>
        </authorList>
    </citation>
    <scope>NUCLEOTIDE SEQUENCE [LARGE SCALE GENOMIC DNA]</scope>
    <source>
        <strain evidence="11">S2231</strain>
        <strain evidence="10">S2233</strain>
    </source>
</reference>
<reference evidence="10 11" key="1">
    <citation type="submission" date="2017-12" db="EMBL/GenBank/DDBJ databases">
        <authorList>
            <person name="Paulsen S."/>
            <person name="Gram L.K."/>
        </authorList>
    </citation>
    <scope>NUCLEOTIDE SEQUENCE [LARGE SCALE GENOMIC DNA]</scope>
    <source>
        <strain evidence="9 11">S2231</strain>
        <strain evidence="8 10">S2233</strain>
    </source>
</reference>
<keyword evidence="10" id="KW-1185">Reference proteome</keyword>
<accession>A0A5S3XR55</accession>
<dbReference type="Proteomes" id="UP000307706">
    <property type="component" value="Unassembled WGS sequence"/>
</dbReference>
<evidence type="ECO:0000256" key="6">
    <source>
        <dbReference type="SAM" id="Phobius"/>
    </source>
</evidence>
<dbReference type="InterPro" id="IPR050445">
    <property type="entry name" value="Bact_polysacc_biosynth/exp"/>
</dbReference>
<dbReference type="EMBL" id="PNCK01000016">
    <property type="protein sequence ID" value="TMP45677.1"/>
    <property type="molecule type" value="Genomic_DNA"/>
</dbReference>
<keyword evidence="4 6" id="KW-1133">Transmembrane helix</keyword>
<proteinExistence type="predicted"/>
<evidence type="ECO:0000313" key="9">
    <source>
        <dbReference type="EMBL" id="TMP59056.1"/>
    </source>
</evidence>
<dbReference type="PANTHER" id="PTHR32309:SF13">
    <property type="entry name" value="FERRIC ENTEROBACTIN TRANSPORT PROTEIN FEPE"/>
    <property type="match status" value="1"/>
</dbReference>
<dbReference type="Pfam" id="PF02706">
    <property type="entry name" value="Wzz"/>
    <property type="match status" value="1"/>
</dbReference>
<gene>
    <name evidence="9" type="ORF">CWB96_10865</name>
    <name evidence="8" type="ORF">CWB97_03510</name>
</gene>
<evidence type="ECO:0000313" key="8">
    <source>
        <dbReference type="EMBL" id="TMP45677.1"/>
    </source>
</evidence>
<dbReference type="PANTHER" id="PTHR32309">
    <property type="entry name" value="TYROSINE-PROTEIN KINASE"/>
    <property type="match status" value="1"/>
</dbReference>
<comment type="caution">
    <text evidence="9">The sequence shown here is derived from an EMBL/GenBank/DDBJ whole genome shotgun (WGS) entry which is preliminary data.</text>
</comment>
<feature type="domain" description="Polysaccharide chain length determinant N-terminal" evidence="7">
    <location>
        <begin position="13"/>
        <end position="114"/>
    </location>
</feature>
<dbReference type="InterPro" id="IPR003856">
    <property type="entry name" value="LPS_length_determ_N"/>
</dbReference>
<keyword evidence="3 6" id="KW-0812">Transmembrane</keyword>
<keyword evidence="2" id="KW-1003">Cell membrane</keyword>
<evidence type="ECO:0000256" key="2">
    <source>
        <dbReference type="ARBA" id="ARBA00022475"/>
    </source>
</evidence>
<dbReference type="EMBL" id="PNCL01000050">
    <property type="protein sequence ID" value="TMP59056.1"/>
    <property type="molecule type" value="Genomic_DNA"/>
</dbReference>
<dbReference type="GO" id="GO:0004713">
    <property type="term" value="F:protein tyrosine kinase activity"/>
    <property type="evidence" value="ECO:0007669"/>
    <property type="project" value="TreeGrafter"/>
</dbReference>
<reference evidence="9" key="3">
    <citation type="submission" date="2019-09" db="EMBL/GenBank/DDBJ databases">
        <title>Co-occurence of chitin degradation, pigmentation and bioactivity in marine Pseudoalteromonas.</title>
        <authorList>
            <person name="Sonnenschein E.C."/>
            <person name="Bech P.K."/>
        </authorList>
    </citation>
    <scope>NUCLEOTIDE SEQUENCE</scope>
    <source>
        <strain evidence="9">S2231</strain>
        <strain evidence="8">S2233</strain>
    </source>
</reference>